<dbReference type="InterPro" id="IPR027417">
    <property type="entry name" value="P-loop_NTPase"/>
</dbReference>
<dbReference type="Proteomes" id="UP001597351">
    <property type="component" value="Unassembled WGS sequence"/>
</dbReference>
<dbReference type="PANTHER" id="PTHR47197:SF3">
    <property type="entry name" value="DIHYDRO-HEME D1 DEHYDROGENASE"/>
    <property type="match status" value="1"/>
</dbReference>
<dbReference type="Gene3D" id="2.130.10.10">
    <property type="entry name" value="YVTN repeat-like/Quinoprotein amine dehydrogenase"/>
    <property type="match status" value="3"/>
</dbReference>
<dbReference type="SUPFAM" id="SSF50998">
    <property type="entry name" value="Quinoprotein alcohol dehydrogenase-like"/>
    <property type="match status" value="1"/>
</dbReference>
<comment type="caution">
    <text evidence="6">The sequence shown here is derived from an EMBL/GenBank/DDBJ whole genome shotgun (WGS) entry which is preliminary data.</text>
</comment>
<feature type="compositionally biased region" description="Low complexity" evidence="2">
    <location>
        <begin position="1"/>
        <end position="14"/>
    </location>
</feature>
<dbReference type="EMBL" id="JBHUGD010000003">
    <property type="protein sequence ID" value="MFD1946781.1"/>
    <property type="molecule type" value="Genomic_DNA"/>
</dbReference>
<keyword evidence="3" id="KW-1133">Transmembrane helix</keyword>
<dbReference type="SUPFAM" id="SSF50969">
    <property type="entry name" value="YVTN repeat-like/Quinoprotein amine dehydrogenase"/>
    <property type="match status" value="1"/>
</dbReference>
<feature type="domain" description="Pyrrolo-quinoline quinone repeat" evidence="4">
    <location>
        <begin position="669"/>
        <end position="738"/>
    </location>
</feature>
<dbReference type="InterPro" id="IPR011047">
    <property type="entry name" value="Quinoprotein_ADH-like_sf"/>
</dbReference>
<dbReference type="InterPro" id="IPR018391">
    <property type="entry name" value="PQQ_b-propeller_rpt"/>
</dbReference>
<evidence type="ECO:0000256" key="3">
    <source>
        <dbReference type="SAM" id="Phobius"/>
    </source>
</evidence>
<evidence type="ECO:0000313" key="6">
    <source>
        <dbReference type="EMBL" id="MFD1946781.1"/>
    </source>
</evidence>
<keyword evidence="7" id="KW-1185">Reference proteome</keyword>
<dbReference type="Pfam" id="PF20703">
    <property type="entry name" value="nSTAND1"/>
    <property type="match status" value="1"/>
</dbReference>
<dbReference type="InterPro" id="IPR049052">
    <property type="entry name" value="nSTAND1"/>
</dbReference>
<dbReference type="InterPro" id="IPR051200">
    <property type="entry name" value="Host-pathogen_enzymatic-act"/>
</dbReference>
<dbReference type="SMART" id="SM00564">
    <property type="entry name" value="PQQ"/>
    <property type="match status" value="2"/>
</dbReference>
<dbReference type="SUPFAM" id="SSF52540">
    <property type="entry name" value="P-loop containing nucleoside triphosphate hydrolases"/>
    <property type="match status" value="1"/>
</dbReference>
<evidence type="ECO:0000259" key="4">
    <source>
        <dbReference type="Pfam" id="PF13360"/>
    </source>
</evidence>
<keyword evidence="1" id="KW-0853">WD repeat</keyword>
<name>A0ABW4TNU7_9ACTN</name>
<feature type="repeat" description="WD" evidence="1">
    <location>
        <begin position="1203"/>
        <end position="1228"/>
    </location>
</feature>
<protein>
    <submittedName>
        <fullName evidence="6">PQQ-binding-like beta-propeller repeat protein</fullName>
    </submittedName>
</protein>
<gene>
    <name evidence="6" type="ORF">ACFSDE_08255</name>
</gene>
<dbReference type="InterPro" id="IPR011044">
    <property type="entry name" value="Quino_amine_DH_bsu"/>
</dbReference>
<proteinExistence type="predicted"/>
<dbReference type="InterPro" id="IPR015943">
    <property type="entry name" value="WD40/YVTN_repeat-like_dom_sf"/>
</dbReference>
<organism evidence="6 7">
    <name type="scientific">Nocardioides aestuarii</name>
    <dbReference type="NCBI Taxonomy" id="252231"/>
    <lineage>
        <taxon>Bacteria</taxon>
        <taxon>Bacillati</taxon>
        <taxon>Actinomycetota</taxon>
        <taxon>Actinomycetes</taxon>
        <taxon>Propionibacteriales</taxon>
        <taxon>Nocardioidaceae</taxon>
        <taxon>Nocardioides</taxon>
    </lineage>
</organism>
<feature type="domain" description="Novel STAND NTPase 1" evidence="5">
    <location>
        <begin position="130"/>
        <end position="504"/>
    </location>
</feature>
<evidence type="ECO:0000256" key="2">
    <source>
        <dbReference type="SAM" id="MobiDB-lite"/>
    </source>
</evidence>
<sequence>VRGRGASPGRAGPGLELQLAGPDEEAPGTVVDLGPLDAAALRELVSGHVGEVDLDDAAATVRERSGGWPGRAHAAARSWQREAARASVRVAAAELDESAARAHEARRRLAEGVLDLQGEQGPQSDGSRCPWPGLAAYDVADGAWFAGRERLVAELVARVSGPSFLAVVGASGSGKSSLVRAGLLAALADDALPGSSGWTHLVLRPGPHPMRELAQRVLGARRPDRGAILESLVRDGEPGDRTVLVVDQAEELWTVCDDEGEREAFLDTLVEVASDPGSGVTLVIALRADFLDRLAGHAAMTAQVNDHAVLVGAPSTDDVRRVVERPARRAGLRLDVGLVDAVVEDAGAEPGLLPLLSTSLAQLWEAREGDRLTFAGYVGSGGLSGAIGHLAEQAWGELSEEDQEAARAVLLRLAGPGEGVAVARRRVSLAELGALPATRDGVVERLADARLLTLSDGHVEVAHEALFREWPRLRGWLAEDAAGRAVQRRLAVAAGDWAEEGREPALLWRGARLEAGIEVAALRPEEVTATEREFLDAGAAAADAERREVEERAATEVRRNRRLRGLLAGAVVLLLVAALAGVVALVARDRADAAAEEAEQAAVAADAKRLAASALNVEYPDLALLTAVEATRLEQSPETYGALLTLLARQPDVVTRFRTPDRFLRNAVSPDGRTVYVSENGGVMWALDSATGDVRWRAELAGQAASISPSPDGRQVNVVVFADGYDEVVALDPADGSEVDRLGPQGYRRFFARGAPPYLGFGSGWTTHDRFVIGNDTHALVLDEQLRVVDSLRWPGPADSPFGLVVWPDGWVSVNGDGEFGPTTVIDLDRGGREVGRTAAWIAAVSPDGRRALEMRETTVGISVRLLDGRTLRPVSRTWPIEGFVQSATFSPDGRTVALGVGEELQLRDGRTLAPQQVMLGHSGAVMALAWTGEQGEVLWTAGRDGSAVAFDTTGGRGVVSAVPSRGEPNAGEESGDLAVWTDAQADRVNRAYLLRPGDDRGRPLPMTGLGDCLCQAAATDLLADGSTVLAGIEIFTPQIEPVTDRGHLLAWDTGSRQVVGSVELPWPVRGVGSSPDGSTVVVQSEEGAAVVDTDTWTVVHGPVELEPGAVMADGVATVEFSPDGRRVVLVRGERVVVRDPTTGEVVADEPLWSADADEPISAAFTPDGEDLLVGSLSGWRYVLDPETLEPRVPRRLIVGGFVLDVEISPDGRTAATLGTDGDVVLWDTATWRPYGEPVLDDRGWGLLGFDDDSTTLRVDYQAGPWMEVDVRPAAWVDAACQAAHRDLTADENAVLRPGLPARPTCD</sequence>
<evidence type="ECO:0000313" key="7">
    <source>
        <dbReference type="Proteomes" id="UP001597351"/>
    </source>
</evidence>
<reference evidence="7" key="1">
    <citation type="journal article" date="2019" name="Int. J. Syst. Evol. Microbiol.">
        <title>The Global Catalogue of Microorganisms (GCM) 10K type strain sequencing project: providing services to taxonomists for standard genome sequencing and annotation.</title>
        <authorList>
            <consortium name="The Broad Institute Genomics Platform"/>
            <consortium name="The Broad Institute Genome Sequencing Center for Infectious Disease"/>
            <person name="Wu L."/>
            <person name="Ma J."/>
        </authorList>
    </citation>
    <scope>NUCLEOTIDE SEQUENCE [LARGE SCALE GENOMIC DNA]</scope>
    <source>
        <strain evidence="7">CGMCC 1.12477</strain>
    </source>
</reference>
<dbReference type="RefSeq" id="WP_343917254.1">
    <property type="nucleotide sequence ID" value="NZ_BAAAJT010000002.1"/>
</dbReference>
<evidence type="ECO:0000256" key="1">
    <source>
        <dbReference type="PROSITE-ProRule" id="PRU00221"/>
    </source>
</evidence>
<keyword evidence="3" id="KW-0472">Membrane</keyword>
<dbReference type="InterPro" id="IPR002372">
    <property type="entry name" value="PQQ_rpt_dom"/>
</dbReference>
<accession>A0ABW4TNU7</accession>
<evidence type="ECO:0000259" key="5">
    <source>
        <dbReference type="Pfam" id="PF20703"/>
    </source>
</evidence>
<dbReference type="Pfam" id="PF13360">
    <property type="entry name" value="PQQ_2"/>
    <property type="match status" value="1"/>
</dbReference>
<dbReference type="PROSITE" id="PS50082">
    <property type="entry name" value="WD_REPEATS_2"/>
    <property type="match status" value="1"/>
</dbReference>
<dbReference type="SMART" id="SM00320">
    <property type="entry name" value="WD40"/>
    <property type="match status" value="2"/>
</dbReference>
<dbReference type="PANTHER" id="PTHR47197">
    <property type="entry name" value="PROTEIN NIRF"/>
    <property type="match status" value="1"/>
</dbReference>
<feature type="transmembrane region" description="Helical" evidence="3">
    <location>
        <begin position="566"/>
        <end position="587"/>
    </location>
</feature>
<feature type="non-terminal residue" evidence="6">
    <location>
        <position position="1"/>
    </location>
</feature>
<dbReference type="Gene3D" id="2.40.128.630">
    <property type="match status" value="1"/>
</dbReference>
<keyword evidence="3" id="KW-0812">Transmembrane</keyword>
<dbReference type="InterPro" id="IPR001680">
    <property type="entry name" value="WD40_rpt"/>
</dbReference>
<feature type="region of interest" description="Disordered" evidence="2">
    <location>
        <begin position="1"/>
        <end position="30"/>
    </location>
</feature>